<organism evidence="1 2">
    <name type="scientific">Vibrio variabilis</name>
    <dbReference type="NCBI Taxonomy" id="990271"/>
    <lineage>
        <taxon>Bacteria</taxon>
        <taxon>Pseudomonadati</taxon>
        <taxon>Pseudomonadota</taxon>
        <taxon>Gammaproteobacteria</taxon>
        <taxon>Vibrionales</taxon>
        <taxon>Vibrionaceae</taxon>
        <taxon>Vibrio</taxon>
    </lineage>
</organism>
<dbReference type="Proteomes" id="UP000029223">
    <property type="component" value="Unassembled WGS sequence"/>
</dbReference>
<reference evidence="2" key="2">
    <citation type="submission" date="2014-09" db="EMBL/GenBank/DDBJ databases">
        <authorList>
            <consortium name="NBRP consortium"/>
            <person name="Sawabe T."/>
            <person name="Meirelles P."/>
            <person name="Nakanishi M."/>
            <person name="Sayaka M."/>
            <person name="Hattori M."/>
            <person name="Ohkuma M."/>
        </authorList>
    </citation>
    <scope>NUCLEOTIDE SEQUENCE [LARGE SCALE GENOMIC DNA]</scope>
    <source>
        <strain evidence="2">JCM 19239</strain>
    </source>
</reference>
<name>A0ABQ0JGA0_9VIBR</name>
<evidence type="ECO:0000313" key="2">
    <source>
        <dbReference type="Proteomes" id="UP000029223"/>
    </source>
</evidence>
<evidence type="ECO:0000313" key="1">
    <source>
        <dbReference type="EMBL" id="GAL27794.1"/>
    </source>
</evidence>
<gene>
    <name evidence="1" type="ORF">JCM19239_1515</name>
</gene>
<protein>
    <submittedName>
        <fullName evidence="1">Uncharacterized protein</fullName>
    </submittedName>
</protein>
<comment type="caution">
    <text evidence="1">The sequence shown here is derived from an EMBL/GenBank/DDBJ whole genome shotgun (WGS) entry which is preliminary data.</text>
</comment>
<keyword evidence="2" id="KW-1185">Reference proteome</keyword>
<proteinExistence type="predicted"/>
<accession>A0ABQ0JGA0</accession>
<reference evidence="2" key="1">
    <citation type="submission" date="2014-09" db="EMBL/GenBank/DDBJ databases">
        <title>Vibrio variabilis JCM 19239. (C206) whole genome shotgun sequence.</title>
        <authorList>
            <person name="Sawabe T."/>
            <person name="Meirelles P."/>
            <person name="Nakanishi M."/>
            <person name="Sayaka M."/>
            <person name="Hattori M."/>
            <person name="Ohkuma M."/>
        </authorList>
    </citation>
    <scope>NUCLEOTIDE SEQUENCE [LARGE SCALE GENOMIC DNA]</scope>
    <source>
        <strain evidence="2">JCM 19239</strain>
    </source>
</reference>
<sequence length="58" mass="6361">MSAINPPTIGNEIATIEEILCICPVTIDKEEKSTVFLMPSFKETNDIPEDIPVISIAE</sequence>
<dbReference type="EMBL" id="BBMS01000033">
    <property type="protein sequence ID" value="GAL27794.1"/>
    <property type="molecule type" value="Genomic_DNA"/>
</dbReference>